<proteinExistence type="predicted"/>
<dbReference type="EMBL" id="BQKI01000072">
    <property type="protein sequence ID" value="GJN15892.1"/>
    <property type="molecule type" value="Genomic_DNA"/>
</dbReference>
<evidence type="ECO:0000256" key="3">
    <source>
        <dbReference type="ARBA" id="ARBA00023125"/>
    </source>
</evidence>
<dbReference type="GO" id="GO:0003677">
    <property type="term" value="F:DNA binding"/>
    <property type="evidence" value="ECO:0007669"/>
    <property type="project" value="UniProtKB-KW"/>
</dbReference>
<organism evidence="8 9">
    <name type="scientific">Eleusine coracana subsp. coracana</name>
    <dbReference type="NCBI Taxonomy" id="191504"/>
    <lineage>
        <taxon>Eukaryota</taxon>
        <taxon>Viridiplantae</taxon>
        <taxon>Streptophyta</taxon>
        <taxon>Embryophyta</taxon>
        <taxon>Tracheophyta</taxon>
        <taxon>Spermatophyta</taxon>
        <taxon>Magnoliopsida</taxon>
        <taxon>Liliopsida</taxon>
        <taxon>Poales</taxon>
        <taxon>Poaceae</taxon>
        <taxon>PACMAD clade</taxon>
        <taxon>Chloridoideae</taxon>
        <taxon>Cynodonteae</taxon>
        <taxon>Eleusininae</taxon>
        <taxon>Eleusine</taxon>
    </lineage>
</organism>
<keyword evidence="3" id="KW-0238">DNA-binding</keyword>
<dbReference type="Pfam" id="PF00249">
    <property type="entry name" value="Myb_DNA-binding"/>
    <property type="match status" value="1"/>
</dbReference>
<evidence type="ECO:0000313" key="8">
    <source>
        <dbReference type="EMBL" id="GJN15892.1"/>
    </source>
</evidence>
<name>A0AAV5DZK0_ELECO</name>
<dbReference type="GO" id="GO:0005634">
    <property type="term" value="C:nucleus"/>
    <property type="evidence" value="ECO:0007669"/>
    <property type="project" value="UniProtKB-SubCell"/>
</dbReference>
<reference evidence="8" key="1">
    <citation type="journal article" date="2018" name="DNA Res.">
        <title>Multiple hybrid de novo genome assembly of finger millet, an orphan allotetraploid crop.</title>
        <authorList>
            <person name="Hatakeyama M."/>
            <person name="Aluri S."/>
            <person name="Balachadran M.T."/>
            <person name="Sivarajan S.R."/>
            <person name="Patrignani A."/>
            <person name="Gruter S."/>
            <person name="Poveda L."/>
            <person name="Shimizu-Inatsugi R."/>
            <person name="Baeten J."/>
            <person name="Francoijs K.J."/>
            <person name="Nataraja K.N."/>
            <person name="Reddy Y.A.N."/>
            <person name="Phadnis S."/>
            <person name="Ravikumar R.L."/>
            <person name="Schlapbach R."/>
            <person name="Sreeman S.M."/>
            <person name="Shimizu K.K."/>
        </authorList>
    </citation>
    <scope>NUCLEOTIDE SEQUENCE</scope>
</reference>
<dbReference type="PROSITE" id="PS50090">
    <property type="entry name" value="MYB_LIKE"/>
    <property type="match status" value="1"/>
</dbReference>
<feature type="domain" description="Myb-like" evidence="6">
    <location>
        <begin position="135"/>
        <end position="190"/>
    </location>
</feature>
<feature type="domain" description="HTH myb-type" evidence="7">
    <location>
        <begin position="135"/>
        <end position="172"/>
    </location>
</feature>
<keyword evidence="2" id="KW-0805">Transcription regulation</keyword>
<dbReference type="SUPFAM" id="SSF46689">
    <property type="entry name" value="Homeodomain-like"/>
    <property type="match status" value="1"/>
</dbReference>
<evidence type="ECO:0000259" key="6">
    <source>
        <dbReference type="PROSITE" id="PS50090"/>
    </source>
</evidence>
<evidence type="ECO:0000313" key="9">
    <source>
        <dbReference type="Proteomes" id="UP001054889"/>
    </source>
</evidence>
<dbReference type="PROSITE" id="PS51294">
    <property type="entry name" value="HTH_MYB"/>
    <property type="match status" value="1"/>
</dbReference>
<evidence type="ECO:0000256" key="5">
    <source>
        <dbReference type="ARBA" id="ARBA00023242"/>
    </source>
</evidence>
<gene>
    <name evidence="8" type="primary">gb02837</name>
    <name evidence="8" type="ORF">PR202_gb02837</name>
</gene>
<dbReference type="InterPro" id="IPR001005">
    <property type="entry name" value="SANT/Myb"/>
</dbReference>
<protein>
    <recommendedName>
        <fullName evidence="10">Myb-like domain-containing protein</fullName>
    </recommendedName>
</protein>
<evidence type="ECO:0008006" key="10">
    <source>
        <dbReference type="Google" id="ProtNLM"/>
    </source>
</evidence>
<comment type="caution">
    <text evidence="8">The sequence shown here is derived from an EMBL/GenBank/DDBJ whole genome shotgun (WGS) entry which is preliminary data.</text>
</comment>
<sequence>MGVAGWRLLPSADHARIVPPLVWSLFFLEQDADSCRRKPFGSFALTQPMQASSLPAEAKQLRDNLHELSQSLIIACASSQYISKRPFVSTVATLSSESPICIIRSSSLVLSNRWSSSQVSSRCIHTMGRSPCCDESGLKKGPWTPEEDEKLLHYIQKNGHGSWRSLPRLAGTVLDILKPLKLHSDFRRSS</sequence>
<dbReference type="InterPro" id="IPR015495">
    <property type="entry name" value="Myb_TF_plants"/>
</dbReference>
<evidence type="ECO:0000256" key="1">
    <source>
        <dbReference type="ARBA" id="ARBA00004123"/>
    </source>
</evidence>
<dbReference type="PANTHER" id="PTHR10641:SF1387">
    <property type="entry name" value="OS08G0486300 PROTEIN"/>
    <property type="match status" value="1"/>
</dbReference>
<comment type="subcellular location">
    <subcellularLocation>
        <location evidence="1">Nucleus</location>
    </subcellularLocation>
</comment>
<dbReference type="CDD" id="cd00167">
    <property type="entry name" value="SANT"/>
    <property type="match status" value="1"/>
</dbReference>
<reference evidence="8" key="2">
    <citation type="submission" date="2021-12" db="EMBL/GenBank/DDBJ databases">
        <title>Resequencing data analysis of finger millet.</title>
        <authorList>
            <person name="Hatakeyama M."/>
            <person name="Aluri S."/>
            <person name="Balachadran M.T."/>
            <person name="Sivarajan S.R."/>
            <person name="Poveda L."/>
            <person name="Shimizu-Inatsugi R."/>
            <person name="Schlapbach R."/>
            <person name="Sreeman S.M."/>
            <person name="Shimizu K.K."/>
        </authorList>
    </citation>
    <scope>NUCLEOTIDE SEQUENCE</scope>
</reference>
<keyword evidence="4" id="KW-0804">Transcription</keyword>
<dbReference type="AlphaFoldDB" id="A0AAV5DZK0"/>
<dbReference type="Gene3D" id="1.10.10.60">
    <property type="entry name" value="Homeodomain-like"/>
    <property type="match status" value="1"/>
</dbReference>
<evidence type="ECO:0000256" key="4">
    <source>
        <dbReference type="ARBA" id="ARBA00023163"/>
    </source>
</evidence>
<dbReference type="PANTHER" id="PTHR10641">
    <property type="entry name" value="MYB FAMILY TRANSCRIPTION FACTOR"/>
    <property type="match status" value="1"/>
</dbReference>
<dbReference type="Proteomes" id="UP001054889">
    <property type="component" value="Unassembled WGS sequence"/>
</dbReference>
<dbReference type="InterPro" id="IPR017930">
    <property type="entry name" value="Myb_dom"/>
</dbReference>
<accession>A0AAV5DZK0</accession>
<keyword evidence="5" id="KW-0539">Nucleus</keyword>
<evidence type="ECO:0000259" key="7">
    <source>
        <dbReference type="PROSITE" id="PS51294"/>
    </source>
</evidence>
<keyword evidence="9" id="KW-1185">Reference proteome</keyword>
<dbReference type="InterPro" id="IPR009057">
    <property type="entry name" value="Homeodomain-like_sf"/>
</dbReference>
<evidence type="ECO:0000256" key="2">
    <source>
        <dbReference type="ARBA" id="ARBA00023015"/>
    </source>
</evidence>